<feature type="compositionally biased region" description="Low complexity" evidence="1">
    <location>
        <begin position="115"/>
        <end position="140"/>
    </location>
</feature>
<feature type="domain" description="DM2" evidence="2">
    <location>
        <begin position="174"/>
        <end position="251"/>
    </location>
</feature>
<feature type="domain" description="DEK-C" evidence="3">
    <location>
        <begin position="1"/>
        <end position="57"/>
    </location>
</feature>
<feature type="region of interest" description="Disordered" evidence="1">
    <location>
        <begin position="356"/>
        <end position="468"/>
    </location>
</feature>
<dbReference type="InterPro" id="IPR014876">
    <property type="entry name" value="DEK_C"/>
</dbReference>
<feature type="compositionally biased region" description="Low complexity" evidence="1">
    <location>
        <begin position="155"/>
        <end position="164"/>
    </location>
</feature>
<dbReference type="PANTHER" id="PTHR13844">
    <property type="entry name" value="SWI/SNF-RELATED MATRIX-ASSOCIATED ACTIN-DEPENDENT REGULATOR OF CHROMATIN SUBFAMILY D"/>
    <property type="match status" value="1"/>
</dbReference>
<feature type="compositionally biased region" description="Acidic residues" evidence="1">
    <location>
        <begin position="385"/>
        <end position="399"/>
    </location>
</feature>
<evidence type="ECO:0000256" key="1">
    <source>
        <dbReference type="SAM" id="MobiDB-lite"/>
    </source>
</evidence>
<feature type="compositionally biased region" description="Pro residues" evidence="1">
    <location>
        <begin position="141"/>
        <end position="154"/>
    </location>
</feature>
<dbReference type="OrthoDB" id="10251073at2759"/>
<accession>A0A8K0IPG4</accession>
<dbReference type="Pfam" id="PF02201">
    <property type="entry name" value="SWIB"/>
    <property type="match status" value="2"/>
</dbReference>
<name>A0A8K0IPG4_COCNU</name>
<gene>
    <name evidence="4" type="ORF">COCNU_11G006770</name>
</gene>
<comment type="caution">
    <text evidence="4">The sequence shown here is derived from an EMBL/GenBank/DDBJ whole genome shotgun (WGS) entry which is preliminary data.</text>
</comment>
<dbReference type="Pfam" id="PF08766">
    <property type="entry name" value="DEK_C"/>
    <property type="match status" value="1"/>
</dbReference>
<feature type="region of interest" description="Disordered" evidence="1">
    <location>
        <begin position="65"/>
        <end position="175"/>
    </location>
</feature>
<dbReference type="SMART" id="SM00151">
    <property type="entry name" value="SWIB"/>
    <property type="match status" value="1"/>
</dbReference>
<dbReference type="Gene3D" id="1.10.245.10">
    <property type="entry name" value="SWIB/MDM2 domain"/>
    <property type="match status" value="2"/>
</dbReference>
<evidence type="ECO:0000313" key="5">
    <source>
        <dbReference type="Proteomes" id="UP000797356"/>
    </source>
</evidence>
<dbReference type="EMBL" id="CM017882">
    <property type="protein sequence ID" value="KAG1363850.1"/>
    <property type="molecule type" value="Genomic_DNA"/>
</dbReference>
<dbReference type="PROSITE" id="PS51925">
    <property type="entry name" value="SWIB_MDM2"/>
    <property type="match status" value="1"/>
</dbReference>
<evidence type="ECO:0000259" key="2">
    <source>
        <dbReference type="PROSITE" id="PS51925"/>
    </source>
</evidence>
<organism evidence="4 5">
    <name type="scientific">Cocos nucifera</name>
    <name type="common">Coconut palm</name>
    <dbReference type="NCBI Taxonomy" id="13894"/>
    <lineage>
        <taxon>Eukaryota</taxon>
        <taxon>Viridiplantae</taxon>
        <taxon>Streptophyta</taxon>
        <taxon>Embryophyta</taxon>
        <taxon>Tracheophyta</taxon>
        <taxon>Spermatophyta</taxon>
        <taxon>Magnoliopsida</taxon>
        <taxon>Liliopsida</taxon>
        <taxon>Arecaceae</taxon>
        <taxon>Arecoideae</taxon>
        <taxon>Cocoseae</taxon>
        <taxon>Attaleinae</taxon>
        <taxon>Cocos</taxon>
    </lineage>
</organism>
<dbReference type="AlphaFoldDB" id="A0A8K0IPG4"/>
<dbReference type="Proteomes" id="UP000797356">
    <property type="component" value="Chromosome 11"/>
</dbReference>
<dbReference type="InterPro" id="IPR019835">
    <property type="entry name" value="SWIB_domain"/>
</dbReference>
<reference evidence="4" key="2">
    <citation type="submission" date="2019-07" db="EMBL/GenBank/DDBJ databases">
        <authorList>
            <person name="Yang Y."/>
            <person name="Bocs S."/>
            <person name="Baudouin L."/>
        </authorList>
    </citation>
    <scope>NUCLEOTIDE SEQUENCE</scope>
    <source>
        <tissue evidence="4">Spear leaf of Hainan Tall coconut</tissue>
    </source>
</reference>
<keyword evidence="5" id="KW-1185">Reference proteome</keyword>
<dbReference type="InterPro" id="IPR003121">
    <property type="entry name" value="SWIB_MDM2_domain"/>
</dbReference>
<protein>
    <submittedName>
        <fullName evidence="4">Putative formin-like protein 18</fullName>
    </submittedName>
</protein>
<dbReference type="PROSITE" id="PS51998">
    <property type="entry name" value="DEK_C"/>
    <property type="match status" value="1"/>
</dbReference>
<reference evidence="4" key="1">
    <citation type="journal article" date="2017" name="Gigascience">
        <title>The genome draft of coconut (Cocos nucifera).</title>
        <authorList>
            <person name="Xiao Y."/>
            <person name="Xu P."/>
            <person name="Fan H."/>
            <person name="Baudouin L."/>
            <person name="Xia W."/>
            <person name="Bocs S."/>
            <person name="Xu J."/>
            <person name="Li Q."/>
            <person name="Guo A."/>
            <person name="Zhou L."/>
            <person name="Li J."/>
            <person name="Wu Y."/>
            <person name="Ma Z."/>
            <person name="Armero A."/>
            <person name="Issali A.E."/>
            <person name="Liu N."/>
            <person name="Peng M."/>
            <person name="Yang Y."/>
        </authorList>
    </citation>
    <scope>NUCLEOTIDE SEQUENCE</scope>
    <source>
        <tissue evidence="4">Spear leaf of Hainan Tall coconut</tissue>
    </source>
</reference>
<evidence type="ECO:0000259" key="3">
    <source>
        <dbReference type="PROSITE" id="PS51998"/>
    </source>
</evidence>
<evidence type="ECO:0000313" key="4">
    <source>
        <dbReference type="EMBL" id="KAG1363850.1"/>
    </source>
</evidence>
<proteinExistence type="predicted"/>
<feature type="compositionally biased region" description="Basic and acidic residues" evidence="1">
    <location>
        <begin position="441"/>
        <end position="468"/>
    </location>
</feature>
<dbReference type="CDD" id="cd10567">
    <property type="entry name" value="SWIB-MDM2_like"/>
    <property type="match status" value="2"/>
</dbReference>
<sequence>MVSDQDIASCVQSLLRQAGPNAVASVNGVVRELEAKLGLDLSHKAGFIRDQIDLLLGPSKDHFALQPRPQFHPQPQALHHYHPQFQPLPPASSSPFTHLPHHHELSFRYPPPPLSDSATAAAALAQQQLRQQKHQQLQQHQPPPLPTPAAPQPAAPAQKESAPAGVKRRGGPGGLSKVCGVSPQLQAIVGEPTMARTQIVKQLWAYIRKNNLQDPNNKRKIICNDELRLVFETDCTDMFKMNKLLAKHIIPLESTRDPGPDSKKLKAPATEVVSATEPDVHQYLVVISDALANFFGTGEREMLQSEALRRIWDYIKHNQLEVQSVTTALPEENLEKRPNEAKEELTKEVVDAPPAAVEEPKEEAGIDAVSTEEVETPVEVKTEEVVAEVEVEVEAEAGVEEAAVAEKTTEEKPAQEVTPEVPTEESVETKASEEAPVAPAEEEKKEDLEEKPVTEGANKDAAAEKSEV</sequence>
<dbReference type="SUPFAM" id="SSF47592">
    <property type="entry name" value="SWIB/MDM2 domain"/>
    <property type="match status" value="2"/>
</dbReference>
<dbReference type="InterPro" id="IPR036885">
    <property type="entry name" value="SWIB_MDM2_dom_sf"/>
</dbReference>